<dbReference type="AlphaFoldDB" id="A0A7S9LQV1"/>
<dbReference type="InterPro" id="IPR032710">
    <property type="entry name" value="NTF2-like_dom_sf"/>
</dbReference>
<sequence>MQEDRQDIEALCHRLGQAHHDKDAGAIVDCYAADAVVYSLAPPLKDKIDPEGMAEWLATWEGPVLVDAEDVDLVVGPEIAWSTALNRIRGTKKNGTKEDIWFRTTMCFRKVEGEWKIAHDHSSTPYYMDGSLKAAVDLKPEPSAA</sequence>
<keyword evidence="3" id="KW-1185">Reference proteome</keyword>
<reference evidence="2 3" key="1">
    <citation type="submission" date="2020-11" db="EMBL/GenBank/DDBJ databases">
        <title>Description of Pontivivens ytuae sp. nov. isolated from deep sea sediment of Mariana Trench.</title>
        <authorList>
            <person name="Wang Z."/>
            <person name="Sun Q.-L."/>
            <person name="Xu X.-D."/>
            <person name="Tang Y.-Z."/>
            <person name="Zhang J."/>
        </authorList>
    </citation>
    <scope>NUCLEOTIDE SEQUENCE [LARGE SCALE GENOMIC DNA]</scope>
    <source>
        <strain evidence="2 3">MT2928</strain>
    </source>
</reference>
<dbReference type="KEGG" id="poz:I0K15_16235"/>
<dbReference type="RefSeq" id="WP_196102530.1">
    <property type="nucleotide sequence ID" value="NZ_CP064942.1"/>
</dbReference>
<dbReference type="Proteomes" id="UP000594800">
    <property type="component" value="Chromosome"/>
</dbReference>
<dbReference type="Pfam" id="PF13474">
    <property type="entry name" value="SnoaL_3"/>
    <property type="match status" value="1"/>
</dbReference>
<dbReference type="InterPro" id="IPR037401">
    <property type="entry name" value="SnoaL-like"/>
</dbReference>
<evidence type="ECO:0000313" key="2">
    <source>
        <dbReference type="EMBL" id="QPH53320.1"/>
    </source>
</evidence>
<dbReference type="SUPFAM" id="SSF54427">
    <property type="entry name" value="NTF2-like"/>
    <property type="match status" value="1"/>
</dbReference>
<proteinExistence type="predicted"/>
<evidence type="ECO:0000259" key="1">
    <source>
        <dbReference type="Pfam" id="PF13474"/>
    </source>
</evidence>
<dbReference type="EMBL" id="CP064942">
    <property type="protein sequence ID" value="QPH53320.1"/>
    <property type="molecule type" value="Genomic_DNA"/>
</dbReference>
<name>A0A7S9LQV1_9RHOB</name>
<dbReference type="Gene3D" id="3.10.450.50">
    <property type="match status" value="1"/>
</dbReference>
<organism evidence="2 3">
    <name type="scientific">Pontivivens ytuae</name>
    <dbReference type="NCBI Taxonomy" id="2789856"/>
    <lineage>
        <taxon>Bacteria</taxon>
        <taxon>Pseudomonadati</taxon>
        <taxon>Pseudomonadota</taxon>
        <taxon>Alphaproteobacteria</taxon>
        <taxon>Rhodobacterales</taxon>
        <taxon>Paracoccaceae</taxon>
        <taxon>Pontivivens</taxon>
    </lineage>
</organism>
<evidence type="ECO:0000313" key="3">
    <source>
        <dbReference type="Proteomes" id="UP000594800"/>
    </source>
</evidence>
<protein>
    <submittedName>
        <fullName evidence="2">Nuclear transport factor 2 family protein</fullName>
    </submittedName>
</protein>
<accession>A0A7S9LQV1</accession>
<gene>
    <name evidence="2" type="ORF">I0K15_16235</name>
</gene>
<feature type="domain" description="SnoaL-like" evidence="1">
    <location>
        <begin position="8"/>
        <end position="126"/>
    </location>
</feature>